<reference evidence="1 2" key="1">
    <citation type="submission" date="2010-12" db="EMBL/GenBank/DDBJ databases">
        <authorList>
            <person name="Muzny D."/>
            <person name="Qin X."/>
            <person name="Buhay C."/>
            <person name="Dugan-Rocha S."/>
            <person name="Ding Y."/>
            <person name="Chen G."/>
            <person name="Hawes A."/>
            <person name="Holder M."/>
            <person name="Jhangiani S."/>
            <person name="Johnson A."/>
            <person name="Khan Z."/>
            <person name="Li Z."/>
            <person name="Liu W."/>
            <person name="Liu X."/>
            <person name="Perez L."/>
            <person name="Shen H."/>
            <person name="Wang Q."/>
            <person name="Watt J."/>
            <person name="Xi L."/>
            <person name="Xin Y."/>
            <person name="Zhou J."/>
            <person name="Deng J."/>
            <person name="Jiang H."/>
            <person name="Liu Y."/>
            <person name="Qu J."/>
            <person name="Song X.-Z."/>
            <person name="Zhang L."/>
            <person name="Villasana D."/>
            <person name="Johnson A."/>
            <person name="Liu J."/>
            <person name="Liyanage D."/>
            <person name="Lorensuhewa L."/>
            <person name="Robinson T."/>
            <person name="Song A."/>
            <person name="Song B.-B."/>
            <person name="Dinh H."/>
            <person name="Thornton R."/>
            <person name="Coyle M."/>
            <person name="Francisco L."/>
            <person name="Jackson L."/>
            <person name="Javaid M."/>
            <person name="Korchina V."/>
            <person name="Kovar C."/>
            <person name="Mata R."/>
            <person name="Mathew T."/>
            <person name="Ngo R."/>
            <person name="Nguyen L."/>
            <person name="Nguyen N."/>
            <person name="Okwuonu G."/>
            <person name="Ongeri F."/>
            <person name="Pham C."/>
            <person name="Simmons D."/>
            <person name="Wilczek-Boney K."/>
            <person name="Hale W."/>
            <person name="Jakkamsetti A."/>
            <person name="Pham P."/>
            <person name="Ruth R."/>
            <person name="San Lucas F."/>
            <person name="Warren J."/>
            <person name="Zhang J."/>
            <person name="Zhao Z."/>
            <person name="Zhou C."/>
            <person name="Zhu D."/>
            <person name="Lee S."/>
            <person name="Bess C."/>
            <person name="Blankenburg K."/>
            <person name="Forbes L."/>
            <person name="Fu Q."/>
            <person name="Gubbala S."/>
            <person name="Hirani K."/>
            <person name="Jayaseelan J.C."/>
            <person name="Lara F."/>
            <person name="Munidasa M."/>
            <person name="Palculict T."/>
            <person name="Patil S."/>
            <person name="Pu L.-L."/>
            <person name="Saada N."/>
            <person name="Tang L."/>
            <person name="Weissenberger G."/>
            <person name="Zhu Y."/>
            <person name="Hemphill L."/>
            <person name="Shang Y."/>
            <person name="Youmans B."/>
            <person name="Ayvaz T."/>
            <person name="Ross M."/>
            <person name="Santibanez J."/>
            <person name="Aqrawi P."/>
            <person name="Gross S."/>
            <person name="Joshi V."/>
            <person name="Fowler G."/>
            <person name="Nazareth L."/>
            <person name="Reid J."/>
            <person name="Worley K."/>
            <person name="Petrosino J."/>
            <person name="Highlander S."/>
            <person name="Gibbs R."/>
        </authorList>
    </citation>
    <scope>NUCLEOTIDE SEQUENCE [LARGE SCALE GENOMIC DNA]</scope>
    <source>
        <strain evidence="1 2">JV21</strain>
    </source>
</reference>
<dbReference type="EMBL" id="AEPU01000016">
    <property type="protein sequence ID" value="EFU72046.1"/>
    <property type="molecule type" value="Genomic_DNA"/>
</dbReference>
<sequence length="42" mass="4815">MKWAFNGKFYNLRSIYSTTGIAANLLGRRFVGIEKESEFINA</sequence>
<dbReference type="Proteomes" id="UP000005813">
    <property type="component" value="Unassembled WGS sequence"/>
</dbReference>
<dbReference type="GO" id="GO:0032259">
    <property type="term" value="P:methylation"/>
    <property type="evidence" value="ECO:0007669"/>
    <property type="project" value="UniProtKB-KW"/>
</dbReference>
<keyword evidence="1" id="KW-0808">Transferase</keyword>
<dbReference type="EC" id="2.1.1.72" evidence="1"/>
<name>A0A828QXM0_CAMUP</name>
<evidence type="ECO:0000313" key="1">
    <source>
        <dbReference type="EMBL" id="EFU72046.1"/>
    </source>
</evidence>
<gene>
    <name evidence="1" type="ORF">HMPREF9400_0635</name>
</gene>
<accession>A0A828QXM0</accession>
<organism evidence="1 2">
    <name type="scientific">Campylobacter upsaliensis JV21</name>
    <dbReference type="NCBI Taxonomy" id="888826"/>
    <lineage>
        <taxon>Bacteria</taxon>
        <taxon>Pseudomonadati</taxon>
        <taxon>Campylobacterota</taxon>
        <taxon>Epsilonproteobacteria</taxon>
        <taxon>Campylobacterales</taxon>
        <taxon>Campylobacteraceae</taxon>
        <taxon>Campylobacter</taxon>
    </lineage>
</organism>
<comment type="caution">
    <text evidence="1">The sequence shown here is derived from an EMBL/GenBank/DDBJ whole genome shotgun (WGS) entry which is preliminary data.</text>
</comment>
<keyword evidence="1" id="KW-0489">Methyltransferase</keyword>
<proteinExistence type="predicted"/>
<protein>
    <submittedName>
        <fullName evidence="1">Type I restriction-modification system DNA-methyltransferase</fullName>
        <ecNumber evidence="1">2.1.1.72</ecNumber>
    </submittedName>
</protein>
<dbReference type="GO" id="GO:0009007">
    <property type="term" value="F:site-specific DNA-methyltransferase (adenine-specific) activity"/>
    <property type="evidence" value="ECO:0007669"/>
    <property type="project" value="UniProtKB-EC"/>
</dbReference>
<evidence type="ECO:0000313" key="2">
    <source>
        <dbReference type="Proteomes" id="UP000005813"/>
    </source>
</evidence>
<dbReference type="AlphaFoldDB" id="A0A828QXM0"/>